<protein>
    <recommendedName>
        <fullName evidence="4">Class III cytochrome C family protein</fullName>
    </recommendedName>
</protein>
<dbReference type="RefSeq" id="WP_214623393.1">
    <property type="nucleotide sequence ID" value="NZ_JAHGAW010000006.1"/>
</dbReference>
<dbReference type="SUPFAM" id="SSF48695">
    <property type="entry name" value="Multiheme cytochromes"/>
    <property type="match status" value="1"/>
</dbReference>
<dbReference type="Proteomes" id="UP001138757">
    <property type="component" value="Unassembled WGS sequence"/>
</dbReference>
<evidence type="ECO:0000313" key="3">
    <source>
        <dbReference type="Proteomes" id="UP001138757"/>
    </source>
</evidence>
<proteinExistence type="predicted"/>
<accession>A0A9X1IRG7</accession>
<reference evidence="2" key="1">
    <citation type="submission" date="2021-05" db="EMBL/GenBank/DDBJ databases">
        <title>Genome of Sphingobium sp. strain.</title>
        <authorList>
            <person name="Fan R."/>
        </authorList>
    </citation>
    <scope>NUCLEOTIDE SEQUENCE</scope>
    <source>
        <strain evidence="2">H33</strain>
    </source>
</reference>
<keyword evidence="3" id="KW-1185">Reference proteome</keyword>
<dbReference type="AlphaFoldDB" id="A0A9X1IRG7"/>
<sequence>MMRPGPRTGRALLAGIAVALAVLLALLFIYPHQMIAPGALIPAHAELQQDCFACHAPLRGPSAARCMACHRPAEIGVRTTKGQLLHSTHPKVAFHAQLREADCMACHTDHAAIPLTRSKPKGFAHELLKPAIAAQCTACHAKPRDSLHATITGGCAQCHATSGWTPANFAHDRFFRLDAHHNVACTTCHIGNQFKRYTCYGCHEHQPGRIIAEHAEEGIRNVENCVRCHRSPEGEGEGKGEGERQGEDRDD</sequence>
<gene>
    <name evidence="2" type="ORF">KK488_10910</name>
</gene>
<feature type="region of interest" description="Disordered" evidence="1">
    <location>
        <begin position="230"/>
        <end position="251"/>
    </location>
</feature>
<dbReference type="EMBL" id="JAHGAW010000006">
    <property type="protein sequence ID" value="MBT2187456.1"/>
    <property type="molecule type" value="Genomic_DNA"/>
</dbReference>
<evidence type="ECO:0000313" key="2">
    <source>
        <dbReference type="EMBL" id="MBT2187456.1"/>
    </source>
</evidence>
<comment type="caution">
    <text evidence="2">The sequence shown here is derived from an EMBL/GenBank/DDBJ whole genome shotgun (WGS) entry which is preliminary data.</text>
</comment>
<organism evidence="2 3">
    <name type="scientific">Sphingobium nicotianae</name>
    <dbReference type="NCBI Taxonomy" id="2782607"/>
    <lineage>
        <taxon>Bacteria</taxon>
        <taxon>Pseudomonadati</taxon>
        <taxon>Pseudomonadota</taxon>
        <taxon>Alphaproteobacteria</taxon>
        <taxon>Sphingomonadales</taxon>
        <taxon>Sphingomonadaceae</taxon>
        <taxon>Sphingobium</taxon>
    </lineage>
</organism>
<dbReference type="InterPro" id="IPR036280">
    <property type="entry name" value="Multihaem_cyt_sf"/>
</dbReference>
<dbReference type="Gene3D" id="3.90.10.10">
    <property type="entry name" value="Cytochrome C3"/>
    <property type="match status" value="2"/>
</dbReference>
<evidence type="ECO:0008006" key="4">
    <source>
        <dbReference type="Google" id="ProtNLM"/>
    </source>
</evidence>
<name>A0A9X1IRG7_9SPHN</name>
<evidence type="ECO:0000256" key="1">
    <source>
        <dbReference type="SAM" id="MobiDB-lite"/>
    </source>
</evidence>